<keyword evidence="9 12" id="KW-0961">Cell wall biogenesis/degradation</keyword>
<feature type="domain" description="Enolpyruvate transferase" evidence="13">
    <location>
        <begin position="7"/>
        <end position="420"/>
    </location>
</feature>
<gene>
    <name evidence="12" type="primary">murA</name>
    <name evidence="14" type="ORF">BSZ36_03725</name>
</gene>
<name>A0A259TWP4_9BACT</name>
<dbReference type="CDD" id="cd01555">
    <property type="entry name" value="UdpNAET"/>
    <property type="match status" value="1"/>
</dbReference>
<dbReference type="InterPro" id="IPR013792">
    <property type="entry name" value="RNA3'P_cycl/enolpyr_Trfase_a/b"/>
</dbReference>
<dbReference type="Proteomes" id="UP000216446">
    <property type="component" value="Unassembled WGS sequence"/>
</dbReference>
<reference evidence="14 15" key="1">
    <citation type="submission" date="2016-11" db="EMBL/GenBank/DDBJ databases">
        <title>Study of marine rhodopsin-containing bacteria.</title>
        <authorList>
            <person name="Yoshizawa S."/>
            <person name="Kumagai Y."/>
            <person name="Kogure K."/>
        </authorList>
    </citation>
    <scope>NUCLEOTIDE SEQUENCE [LARGE SCALE GENOMIC DNA]</scope>
    <source>
        <strain evidence="14 15">SG-29</strain>
    </source>
</reference>
<evidence type="ECO:0000256" key="9">
    <source>
        <dbReference type="ARBA" id="ARBA00023316"/>
    </source>
</evidence>
<dbReference type="RefSeq" id="WP_094546145.1">
    <property type="nucleotide sequence ID" value="NZ_MQWB01000001.1"/>
</dbReference>
<dbReference type="NCBIfam" id="NF006873">
    <property type="entry name" value="PRK09369.1"/>
    <property type="match status" value="1"/>
</dbReference>
<comment type="caution">
    <text evidence="14">The sequence shown here is derived from an EMBL/GenBank/DDBJ whole genome shotgun (WGS) entry which is preliminary data.</text>
</comment>
<keyword evidence="12" id="KW-0670">Pyruvate</keyword>
<dbReference type="Gene3D" id="3.65.10.10">
    <property type="entry name" value="Enolpyruvate transferase domain"/>
    <property type="match status" value="2"/>
</dbReference>
<evidence type="ECO:0000256" key="6">
    <source>
        <dbReference type="ARBA" id="ARBA00022960"/>
    </source>
</evidence>
<dbReference type="InterPro" id="IPR050068">
    <property type="entry name" value="MurA_subfamily"/>
</dbReference>
<dbReference type="InterPro" id="IPR001986">
    <property type="entry name" value="Enolpyruvate_Tfrase_dom"/>
</dbReference>
<evidence type="ECO:0000259" key="13">
    <source>
        <dbReference type="Pfam" id="PF00275"/>
    </source>
</evidence>
<comment type="function">
    <text evidence="12">Cell wall formation. Adds enolpyruvyl to UDP-N-acetylglucosamine.</text>
</comment>
<protein>
    <recommendedName>
        <fullName evidence="12">UDP-N-acetylglucosamine 1-carboxyvinyltransferase</fullName>
        <ecNumber evidence="12">2.5.1.7</ecNumber>
    </recommendedName>
    <alternativeName>
        <fullName evidence="12">Enoylpyruvate transferase</fullName>
    </alternativeName>
    <alternativeName>
        <fullName evidence="12">UDP-N-acetylglucosamine enolpyruvyl transferase</fullName>
        <shortName evidence="12">EPT</shortName>
    </alternativeName>
</protein>
<feature type="active site" description="Proton donor" evidence="12">
    <location>
        <position position="123"/>
    </location>
</feature>
<keyword evidence="8 12" id="KW-0131">Cell cycle</keyword>
<dbReference type="SUPFAM" id="SSF55205">
    <property type="entry name" value="EPT/RTPC-like"/>
    <property type="match status" value="1"/>
</dbReference>
<feature type="binding site" evidence="12">
    <location>
        <position position="99"/>
    </location>
    <ligand>
        <name>UDP-N-acetyl-alpha-D-glucosamine</name>
        <dbReference type="ChEBI" id="CHEBI:57705"/>
    </ligand>
</feature>
<keyword evidence="3 12" id="KW-0963">Cytoplasm</keyword>
<dbReference type="InterPro" id="IPR036968">
    <property type="entry name" value="Enolpyruvate_Tfrase_sf"/>
</dbReference>
<evidence type="ECO:0000256" key="8">
    <source>
        <dbReference type="ARBA" id="ARBA00023306"/>
    </source>
</evidence>
<dbReference type="UniPathway" id="UPA00219"/>
<evidence type="ECO:0000256" key="2">
    <source>
        <dbReference type="ARBA" id="ARBA00004752"/>
    </source>
</evidence>
<accession>A0A259TWP4</accession>
<dbReference type="GO" id="GO:0019277">
    <property type="term" value="P:UDP-N-acetylgalactosamine biosynthetic process"/>
    <property type="evidence" value="ECO:0007669"/>
    <property type="project" value="InterPro"/>
</dbReference>
<feature type="binding site" evidence="12">
    <location>
        <begin position="22"/>
        <end position="23"/>
    </location>
    <ligand>
        <name>phosphoenolpyruvate</name>
        <dbReference type="ChEBI" id="CHEBI:58702"/>
    </ligand>
</feature>
<feature type="binding site" evidence="12">
    <location>
        <begin position="128"/>
        <end position="132"/>
    </location>
    <ligand>
        <name>UDP-N-acetyl-alpha-D-glucosamine</name>
        <dbReference type="ChEBI" id="CHEBI:57705"/>
    </ligand>
</feature>
<evidence type="ECO:0000313" key="14">
    <source>
        <dbReference type="EMBL" id="OZC02173.1"/>
    </source>
</evidence>
<dbReference type="PANTHER" id="PTHR43783">
    <property type="entry name" value="UDP-N-ACETYLGLUCOSAMINE 1-CARBOXYVINYLTRANSFERASE"/>
    <property type="match status" value="1"/>
</dbReference>
<dbReference type="EC" id="2.5.1.7" evidence="12"/>
<dbReference type="InterPro" id="IPR005750">
    <property type="entry name" value="UDP_GlcNAc_COvinyl_MurA"/>
</dbReference>
<evidence type="ECO:0000256" key="3">
    <source>
        <dbReference type="ARBA" id="ARBA00022490"/>
    </source>
</evidence>
<dbReference type="GO" id="GO:0005737">
    <property type="term" value="C:cytoplasm"/>
    <property type="evidence" value="ECO:0007669"/>
    <property type="project" value="UniProtKB-SubCell"/>
</dbReference>
<sequence length="439" mass="46587">MDKLVIQGGRPLTGQITVGGSKNTALPLMAAALLADGESKIHNMPVLQDVYTFSNVLRVTGATVAFTPDDDPNTPDSMRIDASNIHHPEAPYELVKKMRASFYMLGALLGRCGKAKVSLPGGCAWGPRPVDLHIKGIEALGAEIREEGGYVIAEAPGGRLKGGTFAFEPSSVGATINVLLAAVTASGESRFENAAAEPDVVVFGQMLQAMGAKIDGLGTKTITVQGVDKLNPVEFSNCPDRIELGTYMIAAAIATPPGETFVINGTNADHLGADFRERFAETGVPVTYGDGMIEVEGVETIQPVSIETAPYPGFPTDLQAQWTVMMTQASGASTVRDTVYTDRFKHVPELRRLGAKLRADGDTVTIEGKDATPLSGAIVMSTDLRASVSLVLAGMVASGETNVLRVYHLDRGYEKLEKKLQNAGIAIERDTYDEAHPEG</sequence>
<evidence type="ECO:0000256" key="11">
    <source>
        <dbReference type="ARBA" id="ARBA00047527"/>
    </source>
</evidence>
<dbReference type="Pfam" id="PF00275">
    <property type="entry name" value="EPSP_synthase"/>
    <property type="match status" value="1"/>
</dbReference>
<comment type="similarity">
    <text evidence="10 12">Belongs to the EPSP synthase family. MurA subfamily.</text>
</comment>
<dbReference type="GO" id="GO:0008360">
    <property type="term" value="P:regulation of cell shape"/>
    <property type="evidence" value="ECO:0007669"/>
    <property type="project" value="UniProtKB-KW"/>
</dbReference>
<feature type="binding site" evidence="12">
    <location>
        <position position="317"/>
    </location>
    <ligand>
        <name>UDP-N-acetyl-alpha-D-glucosamine</name>
        <dbReference type="ChEBI" id="CHEBI:57705"/>
    </ligand>
</feature>
<keyword evidence="15" id="KW-1185">Reference proteome</keyword>
<organism evidence="14 15">
    <name type="scientific">Rubricoccus marinus</name>
    <dbReference type="NCBI Taxonomy" id="716817"/>
    <lineage>
        <taxon>Bacteria</taxon>
        <taxon>Pseudomonadati</taxon>
        <taxon>Rhodothermota</taxon>
        <taxon>Rhodothermia</taxon>
        <taxon>Rhodothermales</taxon>
        <taxon>Rubricoccaceae</taxon>
        <taxon>Rubricoccus</taxon>
    </lineage>
</organism>
<feature type="binding site" evidence="12">
    <location>
        <position position="339"/>
    </location>
    <ligand>
        <name>UDP-N-acetyl-alpha-D-glucosamine</name>
        <dbReference type="ChEBI" id="CHEBI:57705"/>
    </ligand>
</feature>
<evidence type="ECO:0000256" key="12">
    <source>
        <dbReference type="HAMAP-Rule" id="MF_00111"/>
    </source>
</evidence>
<evidence type="ECO:0000313" key="15">
    <source>
        <dbReference type="Proteomes" id="UP000216446"/>
    </source>
</evidence>
<dbReference type="PANTHER" id="PTHR43783:SF1">
    <property type="entry name" value="UDP-N-ACETYLGLUCOSAMINE 1-CARBOXYVINYLTRANSFERASE"/>
    <property type="match status" value="1"/>
</dbReference>
<feature type="modified residue" description="2-(S-cysteinyl)pyruvic acid O-phosphothioketal" evidence="12">
    <location>
        <position position="123"/>
    </location>
</feature>
<dbReference type="GO" id="GO:0071555">
    <property type="term" value="P:cell wall organization"/>
    <property type="evidence" value="ECO:0007669"/>
    <property type="project" value="UniProtKB-KW"/>
</dbReference>
<dbReference type="NCBIfam" id="TIGR01072">
    <property type="entry name" value="murA"/>
    <property type="match status" value="1"/>
</dbReference>
<dbReference type="EMBL" id="MQWB01000001">
    <property type="protein sequence ID" value="OZC02173.1"/>
    <property type="molecule type" value="Genomic_DNA"/>
</dbReference>
<dbReference type="AlphaFoldDB" id="A0A259TWP4"/>
<evidence type="ECO:0000256" key="7">
    <source>
        <dbReference type="ARBA" id="ARBA00022984"/>
    </source>
</evidence>
<comment type="subcellular location">
    <subcellularLocation>
        <location evidence="1 12">Cytoplasm</location>
    </subcellularLocation>
</comment>
<dbReference type="HAMAP" id="MF_00111">
    <property type="entry name" value="MurA"/>
    <property type="match status" value="1"/>
</dbReference>
<dbReference type="GO" id="GO:0008760">
    <property type="term" value="F:UDP-N-acetylglucosamine 1-carboxyvinyltransferase activity"/>
    <property type="evidence" value="ECO:0007669"/>
    <property type="project" value="UniProtKB-UniRule"/>
</dbReference>
<keyword evidence="7 12" id="KW-0573">Peptidoglycan synthesis</keyword>
<evidence type="ECO:0000256" key="10">
    <source>
        <dbReference type="ARBA" id="ARBA00038367"/>
    </source>
</evidence>
<evidence type="ECO:0000256" key="1">
    <source>
        <dbReference type="ARBA" id="ARBA00004496"/>
    </source>
</evidence>
<dbReference type="OrthoDB" id="9803760at2"/>
<comment type="catalytic activity">
    <reaction evidence="11 12">
        <text>phosphoenolpyruvate + UDP-N-acetyl-alpha-D-glucosamine = UDP-N-acetyl-3-O-(1-carboxyvinyl)-alpha-D-glucosamine + phosphate</text>
        <dbReference type="Rhea" id="RHEA:18681"/>
        <dbReference type="ChEBI" id="CHEBI:43474"/>
        <dbReference type="ChEBI" id="CHEBI:57705"/>
        <dbReference type="ChEBI" id="CHEBI:58702"/>
        <dbReference type="ChEBI" id="CHEBI:68483"/>
        <dbReference type="EC" id="2.5.1.7"/>
    </reaction>
</comment>
<keyword evidence="6 12" id="KW-0133">Cell shape</keyword>
<evidence type="ECO:0000256" key="5">
    <source>
        <dbReference type="ARBA" id="ARBA00022679"/>
    </source>
</evidence>
<comment type="pathway">
    <text evidence="2 12">Cell wall biogenesis; peptidoglycan biosynthesis.</text>
</comment>
<dbReference type="InParanoid" id="A0A259TWP4"/>
<comment type="caution">
    <text evidence="12">Lacks conserved residue(s) required for the propagation of feature annotation.</text>
</comment>
<dbReference type="GO" id="GO:0009252">
    <property type="term" value="P:peptidoglycan biosynthetic process"/>
    <property type="evidence" value="ECO:0007669"/>
    <property type="project" value="UniProtKB-UniRule"/>
</dbReference>
<keyword evidence="4 12" id="KW-0132">Cell division</keyword>
<keyword evidence="5 12" id="KW-0808">Transferase</keyword>
<proteinExistence type="inferred from homology"/>
<evidence type="ECO:0000256" key="4">
    <source>
        <dbReference type="ARBA" id="ARBA00022618"/>
    </source>
</evidence>
<dbReference type="GO" id="GO:0051301">
    <property type="term" value="P:cell division"/>
    <property type="evidence" value="ECO:0007669"/>
    <property type="project" value="UniProtKB-KW"/>
</dbReference>
<dbReference type="FunCoup" id="A0A259TWP4">
    <property type="interactions" value="427"/>
</dbReference>